<sequence>MSVKGYLGAMGRYGLAFFMRFIRGTLRTDRLLGFAVLAAFLGVFMLNPRELETLRVKVFDAYQQAKPRAIPPANRQPAVIIDIDERSLAEVGQWPWSRTVLAKLVHNAFALGVGLVGFDIVFPEADRTSPGVLARTLQGLDPTTRKRLEGLPSNDRVLADEIRGKRVVLGQASFWGTLDKKDAPPPIRTSVAVRAPRGVQAQSFLKSIRTLVRNVPVIDKAAVGHGIFSLIPETDGIVRRVPLLFRHGGNIYPALSLEMLRVAFGRPTLLVTVGRFGVKNVGIAPVRQFPPKGLKVTTDSIGRAWPYFSKSDKSKYISAVDVLNGTVDAAKLRGKLALVGTSAVGLLDLRATPVDSVIPGVEIHAQMIETILGGNFLSRPTYMRSLEALLLLGSGLLMIWLVPLIGARWTLLLLVVIAGSSASGSWYLFAHKRMLFDVSYAVIATFLLYSFLTYMSYAREEAQRRQTRDAFSKYLSPDMVEAVAANPGKLKLGGDRRDMSILFCDVRGFTTISEQFDAVGLTALINKLLTPLTDQILKHKGTVDKYMGDCIMAFWNAPLDDPEHARNACISALVMLEEMGPLNARLEQEAKEEGRKHIPLKVGVGVNSGECVVGNMGSEQRFDYSVLGDSVNLASRLEGQSKNYGVRIVIGESTQKQVPDLAVIELDLIKVKGKNQAVRIFTLLGDESVAKINEFQSLKETCESMISAYRKQDWAAARDGLERARPSARYFDIEGLMDLYEERITAYERNSPPADWDGVFVATSK</sequence>
<dbReference type="InterPro" id="IPR029787">
    <property type="entry name" value="Nucleotide_cyclase"/>
</dbReference>
<dbReference type="InterPro" id="IPR001054">
    <property type="entry name" value="A/G_cyclase"/>
</dbReference>
<gene>
    <name evidence="3" type="ORF">EDD55_108149</name>
</gene>
<dbReference type="PANTHER" id="PTHR43081:SF1">
    <property type="entry name" value="ADENYLATE CYCLASE, TERMINAL-DIFFERENTIATION SPECIFIC"/>
    <property type="match status" value="1"/>
</dbReference>
<dbReference type="Gene3D" id="3.30.70.1230">
    <property type="entry name" value="Nucleotide cyclase"/>
    <property type="match status" value="1"/>
</dbReference>
<dbReference type="InterPro" id="IPR007890">
    <property type="entry name" value="CHASE2"/>
</dbReference>
<dbReference type="InterPro" id="IPR050697">
    <property type="entry name" value="Adenylyl/Guanylyl_Cyclase_3/4"/>
</dbReference>
<dbReference type="SUPFAM" id="SSF55073">
    <property type="entry name" value="Nucleotide cyclase"/>
    <property type="match status" value="1"/>
</dbReference>
<keyword evidence="1" id="KW-0472">Membrane</keyword>
<keyword evidence="4" id="KW-1185">Reference proteome</keyword>
<dbReference type="PROSITE" id="PS50125">
    <property type="entry name" value="GUANYLATE_CYCLASE_2"/>
    <property type="match status" value="1"/>
</dbReference>
<dbReference type="EMBL" id="SLZW01000008">
    <property type="protein sequence ID" value="TCS61347.1"/>
    <property type="molecule type" value="Genomic_DNA"/>
</dbReference>
<dbReference type="PANTHER" id="PTHR43081">
    <property type="entry name" value="ADENYLATE CYCLASE, TERMINAL-DIFFERENTIATION SPECIFIC-RELATED"/>
    <property type="match status" value="1"/>
</dbReference>
<feature type="transmembrane region" description="Helical" evidence="1">
    <location>
        <begin position="388"/>
        <end position="405"/>
    </location>
</feature>
<dbReference type="GO" id="GO:0004016">
    <property type="term" value="F:adenylate cyclase activity"/>
    <property type="evidence" value="ECO:0007669"/>
    <property type="project" value="UniProtKB-ARBA"/>
</dbReference>
<protein>
    <submittedName>
        <fullName evidence="3">Adenylate cyclase</fullName>
    </submittedName>
</protein>
<dbReference type="GO" id="GO:0006171">
    <property type="term" value="P:cAMP biosynthetic process"/>
    <property type="evidence" value="ECO:0007669"/>
    <property type="project" value="TreeGrafter"/>
</dbReference>
<feature type="transmembrane region" description="Helical" evidence="1">
    <location>
        <begin position="411"/>
        <end position="429"/>
    </location>
</feature>
<accession>A0A4R3J7E5</accession>
<dbReference type="RefSeq" id="WP_132939638.1">
    <property type="nucleotide sequence ID" value="NZ_SLZW01000008.1"/>
</dbReference>
<dbReference type="CDD" id="cd07302">
    <property type="entry name" value="CHD"/>
    <property type="match status" value="1"/>
</dbReference>
<evidence type="ECO:0000256" key="1">
    <source>
        <dbReference type="SAM" id="Phobius"/>
    </source>
</evidence>
<reference evidence="3 4" key="1">
    <citation type="submission" date="2019-03" db="EMBL/GenBank/DDBJ databases">
        <title>Genomic Encyclopedia of Type Strains, Phase IV (KMG-IV): sequencing the most valuable type-strain genomes for metagenomic binning, comparative biology and taxonomic classification.</title>
        <authorList>
            <person name="Goeker M."/>
        </authorList>
    </citation>
    <scope>NUCLEOTIDE SEQUENCE [LARGE SCALE GENOMIC DNA]</scope>
    <source>
        <strain evidence="3 4">DSM 101688</strain>
    </source>
</reference>
<dbReference type="Proteomes" id="UP000295304">
    <property type="component" value="Unassembled WGS sequence"/>
</dbReference>
<keyword evidence="1" id="KW-1133">Transmembrane helix</keyword>
<organism evidence="3 4">
    <name type="scientific">Varunaivibrio sulfuroxidans</name>
    <dbReference type="NCBI Taxonomy" id="1773489"/>
    <lineage>
        <taxon>Bacteria</taxon>
        <taxon>Pseudomonadati</taxon>
        <taxon>Pseudomonadota</taxon>
        <taxon>Alphaproteobacteria</taxon>
        <taxon>Rhodospirillales</taxon>
        <taxon>Magnetovibrionaceae</taxon>
        <taxon>Varunaivibrio</taxon>
    </lineage>
</organism>
<evidence type="ECO:0000259" key="2">
    <source>
        <dbReference type="PROSITE" id="PS50125"/>
    </source>
</evidence>
<proteinExistence type="predicted"/>
<dbReference type="GO" id="GO:0035556">
    <property type="term" value="P:intracellular signal transduction"/>
    <property type="evidence" value="ECO:0007669"/>
    <property type="project" value="InterPro"/>
</dbReference>
<dbReference type="SMART" id="SM01080">
    <property type="entry name" value="CHASE2"/>
    <property type="match status" value="1"/>
</dbReference>
<dbReference type="Pfam" id="PF00211">
    <property type="entry name" value="Guanylate_cyc"/>
    <property type="match status" value="1"/>
</dbReference>
<name>A0A4R3J7E5_9PROT</name>
<dbReference type="OrthoDB" id="9762462at2"/>
<dbReference type="SMART" id="SM00044">
    <property type="entry name" value="CYCc"/>
    <property type="match status" value="1"/>
</dbReference>
<keyword evidence="1" id="KW-0812">Transmembrane</keyword>
<comment type="caution">
    <text evidence="3">The sequence shown here is derived from an EMBL/GenBank/DDBJ whole genome shotgun (WGS) entry which is preliminary data.</text>
</comment>
<dbReference type="AlphaFoldDB" id="A0A4R3J7E5"/>
<evidence type="ECO:0000313" key="3">
    <source>
        <dbReference type="EMBL" id="TCS61347.1"/>
    </source>
</evidence>
<feature type="domain" description="Guanylate cyclase" evidence="2">
    <location>
        <begin position="500"/>
        <end position="638"/>
    </location>
</feature>
<evidence type="ECO:0000313" key="4">
    <source>
        <dbReference type="Proteomes" id="UP000295304"/>
    </source>
</evidence>
<feature type="transmembrane region" description="Helical" evidence="1">
    <location>
        <begin position="438"/>
        <end position="457"/>
    </location>
</feature>
<feature type="transmembrane region" description="Helical" evidence="1">
    <location>
        <begin position="31"/>
        <end position="47"/>
    </location>
</feature>
<dbReference type="Pfam" id="PF05226">
    <property type="entry name" value="CHASE2"/>
    <property type="match status" value="1"/>
</dbReference>